<reference evidence="2 3" key="1">
    <citation type="journal article" date="2018" name="Nat. Ecol. Evol.">
        <title>Pezizomycetes genomes reveal the molecular basis of ectomycorrhizal truffle lifestyle.</title>
        <authorList>
            <person name="Murat C."/>
            <person name="Payen T."/>
            <person name="Noel B."/>
            <person name="Kuo A."/>
            <person name="Morin E."/>
            <person name="Chen J."/>
            <person name="Kohler A."/>
            <person name="Krizsan K."/>
            <person name="Balestrini R."/>
            <person name="Da Silva C."/>
            <person name="Montanini B."/>
            <person name="Hainaut M."/>
            <person name="Levati E."/>
            <person name="Barry K.W."/>
            <person name="Belfiori B."/>
            <person name="Cichocki N."/>
            <person name="Clum A."/>
            <person name="Dockter R.B."/>
            <person name="Fauchery L."/>
            <person name="Guy J."/>
            <person name="Iotti M."/>
            <person name="Le Tacon F."/>
            <person name="Lindquist E.A."/>
            <person name="Lipzen A."/>
            <person name="Malagnac F."/>
            <person name="Mello A."/>
            <person name="Molinier V."/>
            <person name="Miyauchi S."/>
            <person name="Poulain J."/>
            <person name="Riccioni C."/>
            <person name="Rubini A."/>
            <person name="Sitrit Y."/>
            <person name="Splivallo R."/>
            <person name="Traeger S."/>
            <person name="Wang M."/>
            <person name="Zifcakova L."/>
            <person name="Wipf D."/>
            <person name="Zambonelli A."/>
            <person name="Paolocci F."/>
            <person name="Nowrousian M."/>
            <person name="Ottonello S."/>
            <person name="Baldrian P."/>
            <person name="Spatafora J.W."/>
            <person name="Henrissat B."/>
            <person name="Nagy L.G."/>
            <person name="Aury J.M."/>
            <person name="Wincker P."/>
            <person name="Grigoriev I.V."/>
            <person name="Bonfante P."/>
            <person name="Martin F.M."/>
        </authorList>
    </citation>
    <scope>NUCLEOTIDE SEQUENCE [LARGE SCALE GENOMIC DNA]</scope>
    <source>
        <strain evidence="2 3">120613-1</strain>
    </source>
</reference>
<dbReference type="STRING" id="1336337.A0A3N4IZJ3"/>
<dbReference type="Pfam" id="PF12471">
    <property type="entry name" value="GTP_CH_N"/>
    <property type="match status" value="1"/>
</dbReference>
<evidence type="ECO:0000313" key="2">
    <source>
        <dbReference type="EMBL" id="RPA90208.1"/>
    </source>
</evidence>
<name>A0A3N4IZJ3_9PEZI</name>
<dbReference type="EMBL" id="ML120535">
    <property type="protein sequence ID" value="RPA90208.1"/>
    <property type="molecule type" value="Genomic_DNA"/>
</dbReference>
<gene>
    <name evidence="2" type="ORF">L873DRAFT_1880192</name>
</gene>
<dbReference type="AlphaFoldDB" id="A0A3N4IZJ3"/>
<accession>A0A3N4IZJ3</accession>
<dbReference type="PANTHER" id="PTHR47259:SF2">
    <property type="entry name" value="URACIL-REGULATED PROTEIN 1"/>
    <property type="match status" value="1"/>
</dbReference>
<sequence length="116" mass="13060">MMAAMDPWGHFPPSLYNSYINNRNVKIHSTIGITNTHMKVLMLKPSLLGGPFKIGAKLCLNKSGEPGVTKFEVKPIWYAPSVKKRTGTGRLNNCYHTFATFPTNQLKPPICTYAYW</sequence>
<dbReference type="InterPro" id="IPR022163">
    <property type="entry name" value="GTP_CH_N"/>
</dbReference>
<evidence type="ECO:0000259" key="1">
    <source>
        <dbReference type="Pfam" id="PF12471"/>
    </source>
</evidence>
<organism evidence="2 3">
    <name type="scientific">Choiromyces venosus 120613-1</name>
    <dbReference type="NCBI Taxonomy" id="1336337"/>
    <lineage>
        <taxon>Eukaryota</taxon>
        <taxon>Fungi</taxon>
        <taxon>Dikarya</taxon>
        <taxon>Ascomycota</taxon>
        <taxon>Pezizomycotina</taxon>
        <taxon>Pezizomycetes</taxon>
        <taxon>Pezizales</taxon>
        <taxon>Tuberaceae</taxon>
        <taxon>Choiromyces</taxon>
    </lineage>
</organism>
<feature type="domain" description="GTP cyclohydrolase N-terminal" evidence="1">
    <location>
        <begin position="3"/>
        <end position="88"/>
    </location>
</feature>
<keyword evidence="3" id="KW-1185">Reference proteome</keyword>
<evidence type="ECO:0000313" key="3">
    <source>
        <dbReference type="Proteomes" id="UP000276215"/>
    </source>
</evidence>
<dbReference type="PANTHER" id="PTHR47259">
    <property type="match status" value="1"/>
</dbReference>
<protein>
    <recommendedName>
        <fullName evidence="1">GTP cyclohydrolase N-terminal domain-containing protein</fullName>
    </recommendedName>
</protein>
<dbReference type="Proteomes" id="UP000276215">
    <property type="component" value="Unassembled WGS sequence"/>
</dbReference>
<proteinExistence type="predicted"/>